<name>A0A9W7H6P1_HIBTR</name>
<accession>A0A9W7H6P1</accession>
<dbReference type="OrthoDB" id="5411533at2759"/>
<dbReference type="EMBL" id="BSYR01000008">
    <property type="protein sequence ID" value="GMI70345.1"/>
    <property type="molecule type" value="Genomic_DNA"/>
</dbReference>
<evidence type="ECO:0000313" key="2">
    <source>
        <dbReference type="EMBL" id="GMI70345.1"/>
    </source>
</evidence>
<feature type="compositionally biased region" description="Polar residues" evidence="1">
    <location>
        <begin position="50"/>
        <end position="62"/>
    </location>
</feature>
<gene>
    <name evidence="2" type="ORF">HRI_000703800</name>
</gene>
<evidence type="ECO:0000313" key="3">
    <source>
        <dbReference type="Proteomes" id="UP001165190"/>
    </source>
</evidence>
<reference evidence="2" key="1">
    <citation type="submission" date="2023-05" db="EMBL/GenBank/DDBJ databases">
        <title>Genome and transcriptome analyses reveal genes involved in the formation of fine ridges on petal epidermal cells in Hibiscus trionum.</title>
        <authorList>
            <person name="Koshimizu S."/>
            <person name="Masuda S."/>
            <person name="Ishii T."/>
            <person name="Shirasu K."/>
            <person name="Hoshino A."/>
            <person name="Arita M."/>
        </authorList>
    </citation>
    <scope>NUCLEOTIDE SEQUENCE</scope>
    <source>
        <strain evidence="2">Hamamatsu line</strain>
    </source>
</reference>
<evidence type="ECO:0000256" key="1">
    <source>
        <dbReference type="SAM" id="MobiDB-lite"/>
    </source>
</evidence>
<dbReference type="Proteomes" id="UP001165190">
    <property type="component" value="Unassembled WGS sequence"/>
</dbReference>
<sequence>MLGGLYGDLLPPSDEDNQPSSNTTVWSSSAKMAPPTLRKPFSGIAPPQTVLRSQNKPKNSVPKTIVSSVPASISPSPAAVSTEGMAQLQPALMGVTSSVIEELNISGEEAWRRRAAMSGGVPRSPISSAEKS</sequence>
<keyword evidence="3" id="KW-1185">Reference proteome</keyword>
<protein>
    <submittedName>
        <fullName evidence="2">REQUIRED FOR SNC4-1D 2, DNA-DAMAGE-REPAIR/TOLERATION PROTEIN 111</fullName>
    </submittedName>
</protein>
<organism evidence="2 3">
    <name type="scientific">Hibiscus trionum</name>
    <name type="common">Flower of an hour</name>
    <dbReference type="NCBI Taxonomy" id="183268"/>
    <lineage>
        <taxon>Eukaryota</taxon>
        <taxon>Viridiplantae</taxon>
        <taxon>Streptophyta</taxon>
        <taxon>Embryophyta</taxon>
        <taxon>Tracheophyta</taxon>
        <taxon>Spermatophyta</taxon>
        <taxon>Magnoliopsida</taxon>
        <taxon>eudicotyledons</taxon>
        <taxon>Gunneridae</taxon>
        <taxon>Pentapetalae</taxon>
        <taxon>rosids</taxon>
        <taxon>malvids</taxon>
        <taxon>Malvales</taxon>
        <taxon>Malvaceae</taxon>
        <taxon>Malvoideae</taxon>
        <taxon>Hibiscus</taxon>
    </lineage>
</organism>
<comment type="caution">
    <text evidence="2">The sequence shown here is derived from an EMBL/GenBank/DDBJ whole genome shotgun (WGS) entry which is preliminary data.</text>
</comment>
<feature type="region of interest" description="Disordered" evidence="1">
    <location>
        <begin position="1"/>
        <end position="64"/>
    </location>
</feature>
<feature type="compositionally biased region" description="Polar residues" evidence="1">
    <location>
        <begin position="18"/>
        <end position="30"/>
    </location>
</feature>
<proteinExistence type="predicted"/>
<dbReference type="AlphaFoldDB" id="A0A9W7H6P1"/>